<proteinExistence type="predicted"/>
<evidence type="ECO:0000313" key="2">
    <source>
        <dbReference type="Proteomes" id="UP001246858"/>
    </source>
</evidence>
<evidence type="ECO:0000313" key="1">
    <source>
        <dbReference type="EMBL" id="MDR6781986.1"/>
    </source>
</evidence>
<keyword evidence="2" id="KW-1185">Reference proteome</keyword>
<dbReference type="Proteomes" id="UP001246858">
    <property type="component" value="Unassembled WGS sequence"/>
</dbReference>
<reference evidence="1" key="1">
    <citation type="submission" date="2023-07" db="EMBL/GenBank/DDBJ databases">
        <title>Sorghum-associated microbial communities from plants grown in Nebraska, USA.</title>
        <authorList>
            <person name="Schachtman D."/>
        </authorList>
    </citation>
    <scope>NUCLEOTIDE SEQUENCE</scope>
    <source>
        <strain evidence="1">2697</strain>
    </source>
</reference>
<organism evidence="1 2">
    <name type="scientific">Pedobacter africanus</name>
    <dbReference type="NCBI Taxonomy" id="151894"/>
    <lineage>
        <taxon>Bacteria</taxon>
        <taxon>Pseudomonadati</taxon>
        <taxon>Bacteroidota</taxon>
        <taxon>Sphingobacteriia</taxon>
        <taxon>Sphingobacteriales</taxon>
        <taxon>Sphingobacteriaceae</taxon>
        <taxon>Pedobacter</taxon>
    </lineage>
</organism>
<comment type="caution">
    <text evidence="1">The sequence shown here is derived from an EMBL/GenBank/DDBJ whole genome shotgun (WGS) entry which is preliminary data.</text>
</comment>
<name>A0ACC6KRZ4_9SPHI</name>
<dbReference type="EMBL" id="JAVDTF010000001">
    <property type="protein sequence ID" value="MDR6781986.1"/>
    <property type="molecule type" value="Genomic_DNA"/>
</dbReference>
<accession>A0ACC6KRZ4</accession>
<sequence length="686" mass="76191">MKKKFIELSRPFLSMAAMVFLFPFTICAQVDTLPDVLPKNHSDLIEARLRYQAFLQFMHHQLPIKNPGELEVHGSALKQQIIKKTGVLTDPKLDFNLTETGSTQMKGYHIKNIAFQTRPGVYATANLYVPEGTGPFPAVILMMGHSKNGRFYENYQSVAHSLALNGYVCLSIDPWGSGERTTTHGVFEYHGANLGGSLLNIGESLIGMQLTDNIRGVDLLSSLPYVDAKNIGATGSSGGGNQTMWLAAMDNRIKAAMPVVSVGTFESYVMRSNCICELLNDGLTFTEAAGVLAMVAPRAIKMCNHTQDSSPAFLPVEMRRSFSNAQPVFRMMGVEDHIANQEFDKTHGYWKEDREAMLGWFDLHLKGIGNGASKKEIPFDLLPQEKLMTYAAGKRDKNVVSTAGFCIQRGNELRKAYIETKRFDADKKREELKAILRIQELPVIKEVHHYSSVAMWERFTLKTSDGKLIPLLCLKPANRSSKYVIVCNSGGKKNIPAKVIDELRQKGVGIAVVELSGTGELLSSRELKDKTMVLHTISRSELWLGRTVLGEWVEELSIVSGYLKTRLKATEVAIDGSREAAIAAMFVSALGGDVNNLVLRDMPVSYLFDNRDSIDFFNMAVHLPGFLKWGDLSLAAALNGKNMRMINPVTMSGRKLTEDQLKAYRLEFAKFKKMLNQTGSVTLLNL</sequence>
<gene>
    <name evidence="1" type="ORF">J2X78_000538</name>
</gene>
<protein>
    <submittedName>
        <fullName evidence="1">Uncharacterized protein</fullName>
    </submittedName>
</protein>